<keyword evidence="2" id="KW-1185">Reference proteome</keyword>
<organism evidence="1 2">
    <name type="scientific">Plakobranchus ocellatus</name>
    <dbReference type="NCBI Taxonomy" id="259542"/>
    <lineage>
        <taxon>Eukaryota</taxon>
        <taxon>Metazoa</taxon>
        <taxon>Spiralia</taxon>
        <taxon>Lophotrochozoa</taxon>
        <taxon>Mollusca</taxon>
        <taxon>Gastropoda</taxon>
        <taxon>Heterobranchia</taxon>
        <taxon>Euthyneura</taxon>
        <taxon>Panpulmonata</taxon>
        <taxon>Sacoglossa</taxon>
        <taxon>Placobranchoidea</taxon>
        <taxon>Plakobranchidae</taxon>
        <taxon>Plakobranchus</taxon>
    </lineage>
</organism>
<dbReference type="AlphaFoldDB" id="A0AAV4CPS3"/>
<comment type="caution">
    <text evidence="1">The sequence shown here is derived from an EMBL/GenBank/DDBJ whole genome shotgun (WGS) entry which is preliminary data.</text>
</comment>
<proteinExistence type="predicted"/>
<sequence length="93" mass="10309">MLEQFFRILATLARRTSKPITLVSSAAWVRSLVVPYSFSVRVVGSGQVGFLFVYKAVHNKVISDFQALRQARVRVAALEPATEGSLQISGRTR</sequence>
<dbReference type="EMBL" id="BLXT01006838">
    <property type="protein sequence ID" value="GFO33830.1"/>
    <property type="molecule type" value="Genomic_DNA"/>
</dbReference>
<evidence type="ECO:0000313" key="2">
    <source>
        <dbReference type="Proteomes" id="UP000735302"/>
    </source>
</evidence>
<name>A0AAV4CPS3_9GAST</name>
<dbReference type="Proteomes" id="UP000735302">
    <property type="component" value="Unassembled WGS sequence"/>
</dbReference>
<gene>
    <name evidence="1" type="ORF">PoB_006033500</name>
</gene>
<evidence type="ECO:0000313" key="1">
    <source>
        <dbReference type="EMBL" id="GFO33830.1"/>
    </source>
</evidence>
<reference evidence="1 2" key="1">
    <citation type="journal article" date="2021" name="Elife">
        <title>Chloroplast acquisition without the gene transfer in kleptoplastic sea slugs, Plakobranchus ocellatus.</title>
        <authorList>
            <person name="Maeda T."/>
            <person name="Takahashi S."/>
            <person name="Yoshida T."/>
            <person name="Shimamura S."/>
            <person name="Takaki Y."/>
            <person name="Nagai Y."/>
            <person name="Toyoda A."/>
            <person name="Suzuki Y."/>
            <person name="Arimoto A."/>
            <person name="Ishii H."/>
            <person name="Satoh N."/>
            <person name="Nishiyama T."/>
            <person name="Hasebe M."/>
            <person name="Maruyama T."/>
            <person name="Minagawa J."/>
            <person name="Obokata J."/>
            <person name="Shigenobu S."/>
        </authorList>
    </citation>
    <scope>NUCLEOTIDE SEQUENCE [LARGE SCALE GENOMIC DNA]</scope>
</reference>
<accession>A0AAV4CPS3</accession>
<protein>
    <submittedName>
        <fullName evidence="1">Uncharacterized protein</fullName>
    </submittedName>
</protein>